<evidence type="ECO:0000313" key="1">
    <source>
        <dbReference type="EMBL" id="KZS95156.1"/>
    </source>
</evidence>
<evidence type="ECO:0000313" key="2">
    <source>
        <dbReference type="Proteomes" id="UP000076722"/>
    </source>
</evidence>
<organism evidence="1 2">
    <name type="scientific">Sistotremastrum niveocremeum HHB9708</name>
    <dbReference type="NCBI Taxonomy" id="1314777"/>
    <lineage>
        <taxon>Eukaryota</taxon>
        <taxon>Fungi</taxon>
        <taxon>Dikarya</taxon>
        <taxon>Basidiomycota</taxon>
        <taxon>Agaricomycotina</taxon>
        <taxon>Agaricomycetes</taxon>
        <taxon>Sistotremastrales</taxon>
        <taxon>Sistotremastraceae</taxon>
        <taxon>Sertulicium</taxon>
        <taxon>Sertulicium niveocremeum</taxon>
    </lineage>
</organism>
<proteinExistence type="predicted"/>
<keyword evidence="2" id="KW-1185">Reference proteome</keyword>
<name>A0A164WLL2_9AGAM</name>
<protein>
    <submittedName>
        <fullName evidence="1">Uncharacterized protein</fullName>
    </submittedName>
</protein>
<dbReference type="EMBL" id="KV419402">
    <property type="protein sequence ID" value="KZS95156.1"/>
    <property type="molecule type" value="Genomic_DNA"/>
</dbReference>
<dbReference type="AlphaFoldDB" id="A0A164WLL2"/>
<dbReference type="Proteomes" id="UP000076722">
    <property type="component" value="Unassembled WGS sequence"/>
</dbReference>
<sequence length="56" mass="6407">MLIMFASNGCNPTAAPVPIILEREVPEDPEWRDGWGSFRYFYHSTVGHKRIDGNEV</sequence>
<gene>
    <name evidence="1" type="ORF">SISNIDRAFT_452474</name>
</gene>
<accession>A0A164WLL2</accession>
<reference evidence="1 2" key="1">
    <citation type="journal article" date="2016" name="Mol. Biol. Evol.">
        <title>Comparative Genomics of Early-Diverging Mushroom-Forming Fungi Provides Insights into the Origins of Lignocellulose Decay Capabilities.</title>
        <authorList>
            <person name="Nagy L.G."/>
            <person name="Riley R."/>
            <person name="Tritt A."/>
            <person name="Adam C."/>
            <person name="Daum C."/>
            <person name="Floudas D."/>
            <person name="Sun H."/>
            <person name="Yadav J.S."/>
            <person name="Pangilinan J."/>
            <person name="Larsson K.H."/>
            <person name="Matsuura K."/>
            <person name="Barry K."/>
            <person name="Labutti K."/>
            <person name="Kuo R."/>
            <person name="Ohm R.A."/>
            <person name="Bhattacharya S.S."/>
            <person name="Shirouzu T."/>
            <person name="Yoshinaga Y."/>
            <person name="Martin F.M."/>
            <person name="Grigoriev I.V."/>
            <person name="Hibbett D.S."/>
        </authorList>
    </citation>
    <scope>NUCLEOTIDE SEQUENCE [LARGE SCALE GENOMIC DNA]</scope>
    <source>
        <strain evidence="1 2">HHB9708</strain>
    </source>
</reference>